<dbReference type="AlphaFoldDB" id="A0A9P1BRJ8"/>
<sequence length="313" mass="36057">MVWSSPESLVAEVEALLLSFKERLSPSSFHCLRQQKRTSQFYDIRWLYQEYISKEPDNTWLLFSDDDDLWGPERLRLYGIIIDQHGRVPGVTAVCATHKVRPKDPRKVAMTPKEVQQQLLKGDAMHCGGVHQEEEFFDFACPASSLGVFLEMCNDQTLLHPFCDLRFSRFLQEYYQGGKVMYFPTDKTNPWVYYYSTAYRRPEDAEIYEQFVEQDQASTVVKSRKEDRIEAQALCKQLGGQPSAAELQEMTDFVAALRQNIEAVLIRHFPESPMRTGEMKRIAVGQAQGQVFALKLAEKLAREACSTFGVRLE</sequence>
<reference evidence="2" key="2">
    <citation type="submission" date="2024-04" db="EMBL/GenBank/DDBJ databases">
        <authorList>
            <person name="Chen Y."/>
            <person name="Shah S."/>
            <person name="Dougan E. K."/>
            <person name="Thang M."/>
            <person name="Chan C."/>
        </authorList>
    </citation>
    <scope>NUCLEOTIDE SEQUENCE [LARGE SCALE GENOMIC DNA]</scope>
</reference>
<comment type="caution">
    <text evidence="1">The sequence shown here is derived from an EMBL/GenBank/DDBJ whole genome shotgun (WGS) entry which is preliminary data.</text>
</comment>
<evidence type="ECO:0000313" key="4">
    <source>
        <dbReference type="Proteomes" id="UP001152797"/>
    </source>
</evidence>
<dbReference type="EMBL" id="CAMXCT020000391">
    <property type="protein sequence ID" value="CAL1131534.1"/>
    <property type="molecule type" value="Genomic_DNA"/>
</dbReference>
<dbReference type="EMBL" id="CAMXCT010000391">
    <property type="protein sequence ID" value="CAI3978159.1"/>
    <property type="molecule type" value="Genomic_DNA"/>
</dbReference>
<dbReference type="EMBL" id="CAMXCT030000391">
    <property type="protein sequence ID" value="CAL4765471.1"/>
    <property type="molecule type" value="Genomic_DNA"/>
</dbReference>
<evidence type="ECO:0000313" key="2">
    <source>
        <dbReference type="EMBL" id="CAL1131534.1"/>
    </source>
</evidence>
<gene>
    <name evidence="1" type="ORF">C1SCF055_LOCUS6232</name>
</gene>
<organism evidence="1">
    <name type="scientific">Cladocopium goreaui</name>
    <dbReference type="NCBI Taxonomy" id="2562237"/>
    <lineage>
        <taxon>Eukaryota</taxon>
        <taxon>Sar</taxon>
        <taxon>Alveolata</taxon>
        <taxon>Dinophyceae</taxon>
        <taxon>Suessiales</taxon>
        <taxon>Symbiodiniaceae</taxon>
        <taxon>Cladocopium</taxon>
    </lineage>
</organism>
<dbReference type="OrthoDB" id="409378at2759"/>
<proteinExistence type="predicted"/>
<protein>
    <submittedName>
        <fullName evidence="3">Hexosyltransferase</fullName>
    </submittedName>
</protein>
<evidence type="ECO:0000313" key="3">
    <source>
        <dbReference type="EMBL" id="CAL4765471.1"/>
    </source>
</evidence>
<dbReference type="Proteomes" id="UP001152797">
    <property type="component" value="Unassembled WGS sequence"/>
</dbReference>
<name>A0A9P1BRJ8_9DINO</name>
<reference evidence="1" key="1">
    <citation type="submission" date="2022-10" db="EMBL/GenBank/DDBJ databases">
        <authorList>
            <person name="Chen Y."/>
            <person name="Dougan E. K."/>
            <person name="Chan C."/>
            <person name="Rhodes N."/>
            <person name="Thang M."/>
        </authorList>
    </citation>
    <scope>NUCLEOTIDE SEQUENCE</scope>
</reference>
<accession>A0A9P1BRJ8</accession>
<evidence type="ECO:0000313" key="1">
    <source>
        <dbReference type="EMBL" id="CAI3978159.1"/>
    </source>
</evidence>
<keyword evidence="4" id="KW-1185">Reference proteome</keyword>